<dbReference type="GO" id="GO:0051920">
    <property type="term" value="F:peroxiredoxin activity"/>
    <property type="evidence" value="ECO:0007669"/>
    <property type="project" value="InterPro"/>
</dbReference>
<dbReference type="AlphaFoldDB" id="A0A6P8LKB1"/>
<reference evidence="6" key="1">
    <citation type="submission" date="2025-08" db="UniProtKB">
        <authorList>
            <consortium name="RefSeq"/>
        </authorList>
    </citation>
    <scope>IDENTIFICATION</scope>
    <source>
        <tissue evidence="6">Muscle</tissue>
    </source>
</reference>
<evidence type="ECO:0000256" key="1">
    <source>
        <dbReference type="ARBA" id="ARBA00022559"/>
    </source>
</evidence>
<feature type="domain" description="Peroxiredoxin C-terminal" evidence="4">
    <location>
        <begin position="18"/>
        <end position="51"/>
    </location>
</feature>
<keyword evidence="2" id="KW-0049">Antioxidant</keyword>
<proteinExistence type="predicted"/>
<dbReference type="KEGG" id="bbif:117204942"/>
<accession>A0A6P8LKB1</accession>
<gene>
    <name evidence="6" type="primary">LOC117204942</name>
</gene>
<dbReference type="InterPro" id="IPR036249">
    <property type="entry name" value="Thioredoxin-like_sf"/>
</dbReference>
<dbReference type="Proteomes" id="UP000515164">
    <property type="component" value="Unplaced"/>
</dbReference>
<dbReference type="Pfam" id="PF10417">
    <property type="entry name" value="1-cysPrx_C"/>
    <property type="match status" value="1"/>
</dbReference>
<evidence type="ECO:0000256" key="2">
    <source>
        <dbReference type="ARBA" id="ARBA00022862"/>
    </source>
</evidence>
<dbReference type="RefSeq" id="XP_033298759.1">
    <property type="nucleotide sequence ID" value="XM_033442868.1"/>
</dbReference>
<organism evidence="5 6">
    <name type="scientific">Bombus bifarius</name>
    <dbReference type="NCBI Taxonomy" id="103933"/>
    <lineage>
        <taxon>Eukaryota</taxon>
        <taxon>Metazoa</taxon>
        <taxon>Ecdysozoa</taxon>
        <taxon>Arthropoda</taxon>
        <taxon>Hexapoda</taxon>
        <taxon>Insecta</taxon>
        <taxon>Pterygota</taxon>
        <taxon>Neoptera</taxon>
        <taxon>Endopterygota</taxon>
        <taxon>Hymenoptera</taxon>
        <taxon>Apocrita</taxon>
        <taxon>Aculeata</taxon>
        <taxon>Apoidea</taxon>
        <taxon>Anthophila</taxon>
        <taxon>Apidae</taxon>
        <taxon>Bombus</taxon>
        <taxon>Pyrobombus</taxon>
    </lineage>
</organism>
<evidence type="ECO:0000259" key="4">
    <source>
        <dbReference type="Pfam" id="PF10417"/>
    </source>
</evidence>
<name>A0A6P8LKB1_9HYME</name>
<dbReference type="Gene3D" id="3.30.1020.10">
    <property type="entry name" value="Antioxidant, Horf6, Chain A, domain2"/>
    <property type="match status" value="1"/>
</dbReference>
<keyword evidence="5" id="KW-1185">Reference proteome</keyword>
<evidence type="ECO:0000256" key="3">
    <source>
        <dbReference type="ARBA" id="ARBA00023002"/>
    </source>
</evidence>
<evidence type="ECO:0000313" key="5">
    <source>
        <dbReference type="Proteomes" id="UP000515164"/>
    </source>
</evidence>
<dbReference type="InterPro" id="IPR019479">
    <property type="entry name" value="Peroxiredoxin_C"/>
</dbReference>
<evidence type="ECO:0000313" key="6">
    <source>
        <dbReference type="RefSeq" id="XP_033298759.1"/>
    </source>
</evidence>
<sequence>MSTGCNVHEILRAIDSSQLVDKRPEIATPASWVPGEKVMILPTVKDEELTKPFPKGVDKVSMPSGKVYIRTTTNYRMSSIIHQCMISY</sequence>
<dbReference type="FunFam" id="3.30.1020.10:FF:000001">
    <property type="entry name" value="1-Cys peroxiredoxin"/>
    <property type="match status" value="1"/>
</dbReference>
<dbReference type="GeneID" id="117204942"/>
<protein>
    <submittedName>
        <fullName evidence="6">Peroxiredoxin-6-like</fullName>
    </submittedName>
</protein>
<dbReference type="SUPFAM" id="SSF52833">
    <property type="entry name" value="Thioredoxin-like"/>
    <property type="match status" value="1"/>
</dbReference>
<keyword evidence="1" id="KW-0575">Peroxidase</keyword>
<keyword evidence="3" id="KW-0560">Oxidoreductase</keyword>